<organism evidence="2 3">
    <name type="scientific">Alosa alosa</name>
    <name type="common">allis shad</name>
    <dbReference type="NCBI Taxonomy" id="278164"/>
    <lineage>
        <taxon>Eukaryota</taxon>
        <taxon>Metazoa</taxon>
        <taxon>Chordata</taxon>
        <taxon>Craniata</taxon>
        <taxon>Vertebrata</taxon>
        <taxon>Euteleostomi</taxon>
        <taxon>Actinopterygii</taxon>
        <taxon>Neopterygii</taxon>
        <taxon>Teleostei</taxon>
        <taxon>Clupei</taxon>
        <taxon>Clupeiformes</taxon>
        <taxon>Clupeoidei</taxon>
        <taxon>Clupeidae</taxon>
        <taxon>Alosa</taxon>
    </lineage>
</organism>
<reference evidence="2" key="1">
    <citation type="submission" date="2020-10" db="EMBL/GenBank/DDBJ databases">
        <title>Chromosome-scale genome assembly of the Allis shad, Alosa alosa.</title>
        <authorList>
            <person name="Margot Z."/>
            <person name="Christophe K."/>
            <person name="Cabau C."/>
            <person name="Louis A."/>
            <person name="Berthelot C."/>
            <person name="Parey E."/>
            <person name="Roest Crollius H."/>
            <person name="Montfort J."/>
            <person name="Robinson-Rechavi M."/>
            <person name="Bucao C."/>
            <person name="Bouchez O."/>
            <person name="Gislard M."/>
            <person name="Lluch J."/>
            <person name="Milhes M."/>
            <person name="Lampietro C."/>
            <person name="Lopez Roques C."/>
            <person name="Donnadieu C."/>
            <person name="Braasch I."/>
            <person name="Desvignes T."/>
            <person name="Postlethwait J."/>
            <person name="Bobe J."/>
            <person name="Guiguen Y."/>
        </authorList>
    </citation>
    <scope>NUCLEOTIDE SEQUENCE</scope>
    <source>
        <strain evidence="2">M-15738</strain>
        <tissue evidence="2">Blood</tissue>
    </source>
</reference>
<protein>
    <recommendedName>
        <fullName evidence="4">Arginine vasotocin receptor</fullName>
    </recommendedName>
</protein>
<name>A0AAV6FUJ6_9TELE</name>
<gene>
    <name evidence="2" type="ORF">AALO_G00259540</name>
</gene>
<proteinExistence type="predicted"/>
<sequence length="77" mass="8374">MFLYFVLTAPEARATDSRGGYPECCWSRQLREGAGRAGEWSRNRSETGGLPPGKPLPSAEVQSSLSVMKSHEVPCCS</sequence>
<evidence type="ECO:0000256" key="1">
    <source>
        <dbReference type="SAM" id="MobiDB-lite"/>
    </source>
</evidence>
<evidence type="ECO:0000313" key="3">
    <source>
        <dbReference type="Proteomes" id="UP000823561"/>
    </source>
</evidence>
<evidence type="ECO:0008006" key="4">
    <source>
        <dbReference type="Google" id="ProtNLM"/>
    </source>
</evidence>
<keyword evidence="3" id="KW-1185">Reference proteome</keyword>
<evidence type="ECO:0000313" key="2">
    <source>
        <dbReference type="EMBL" id="KAG5264927.1"/>
    </source>
</evidence>
<feature type="compositionally biased region" description="Basic and acidic residues" evidence="1">
    <location>
        <begin position="33"/>
        <end position="45"/>
    </location>
</feature>
<dbReference type="AlphaFoldDB" id="A0AAV6FUJ6"/>
<accession>A0AAV6FUJ6</accession>
<feature type="region of interest" description="Disordered" evidence="1">
    <location>
        <begin position="33"/>
        <end position="77"/>
    </location>
</feature>
<dbReference type="EMBL" id="JADWDJ010000020">
    <property type="protein sequence ID" value="KAG5264927.1"/>
    <property type="molecule type" value="Genomic_DNA"/>
</dbReference>
<dbReference type="Proteomes" id="UP000823561">
    <property type="component" value="Chromosome 20"/>
</dbReference>
<comment type="caution">
    <text evidence="2">The sequence shown here is derived from an EMBL/GenBank/DDBJ whole genome shotgun (WGS) entry which is preliminary data.</text>
</comment>